<dbReference type="Proteomes" id="UP000887159">
    <property type="component" value="Unassembled WGS sequence"/>
</dbReference>
<sequence>MYSDCTVGGSLNSRRATSPLVSFVEVKETWEAPNLVQGILSHNWGGTQPKHNATCMDFKTKDNDKDTSSLLQ</sequence>
<proteinExistence type="predicted"/>
<gene>
    <name evidence="1" type="ORF">TNCV_4065931</name>
</gene>
<dbReference type="AlphaFoldDB" id="A0A8X6W8Q0"/>
<name>A0A8X6W8Q0_TRICX</name>
<organism evidence="1 2">
    <name type="scientific">Trichonephila clavipes</name>
    <name type="common">Golden silk orbweaver</name>
    <name type="synonym">Nephila clavipes</name>
    <dbReference type="NCBI Taxonomy" id="2585209"/>
    <lineage>
        <taxon>Eukaryota</taxon>
        <taxon>Metazoa</taxon>
        <taxon>Ecdysozoa</taxon>
        <taxon>Arthropoda</taxon>
        <taxon>Chelicerata</taxon>
        <taxon>Arachnida</taxon>
        <taxon>Araneae</taxon>
        <taxon>Araneomorphae</taxon>
        <taxon>Entelegynae</taxon>
        <taxon>Araneoidea</taxon>
        <taxon>Nephilidae</taxon>
        <taxon>Trichonephila</taxon>
    </lineage>
</organism>
<reference evidence="1" key="1">
    <citation type="submission" date="2020-08" db="EMBL/GenBank/DDBJ databases">
        <title>Multicomponent nature underlies the extraordinary mechanical properties of spider dragline silk.</title>
        <authorList>
            <person name="Kono N."/>
            <person name="Nakamura H."/>
            <person name="Mori M."/>
            <person name="Yoshida Y."/>
            <person name="Ohtoshi R."/>
            <person name="Malay A.D."/>
            <person name="Moran D.A.P."/>
            <person name="Tomita M."/>
            <person name="Numata K."/>
            <person name="Arakawa K."/>
        </authorList>
    </citation>
    <scope>NUCLEOTIDE SEQUENCE</scope>
</reference>
<keyword evidence="2" id="KW-1185">Reference proteome</keyword>
<evidence type="ECO:0000313" key="1">
    <source>
        <dbReference type="EMBL" id="GFY30343.1"/>
    </source>
</evidence>
<evidence type="ECO:0000313" key="2">
    <source>
        <dbReference type="Proteomes" id="UP000887159"/>
    </source>
</evidence>
<protein>
    <submittedName>
        <fullName evidence="1">Uncharacterized protein</fullName>
    </submittedName>
</protein>
<dbReference type="EMBL" id="BMAU01021392">
    <property type="protein sequence ID" value="GFY30343.1"/>
    <property type="molecule type" value="Genomic_DNA"/>
</dbReference>
<accession>A0A8X6W8Q0</accession>
<comment type="caution">
    <text evidence="1">The sequence shown here is derived from an EMBL/GenBank/DDBJ whole genome shotgun (WGS) entry which is preliminary data.</text>
</comment>